<organism evidence="1">
    <name type="scientific">Opuntia streptacantha</name>
    <name type="common">Prickly pear cactus</name>
    <name type="synonym">Opuntia cardona</name>
    <dbReference type="NCBI Taxonomy" id="393608"/>
    <lineage>
        <taxon>Eukaryota</taxon>
        <taxon>Viridiplantae</taxon>
        <taxon>Streptophyta</taxon>
        <taxon>Embryophyta</taxon>
        <taxon>Tracheophyta</taxon>
        <taxon>Spermatophyta</taxon>
        <taxon>Magnoliopsida</taxon>
        <taxon>eudicotyledons</taxon>
        <taxon>Gunneridae</taxon>
        <taxon>Pentapetalae</taxon>
        <taxon>Caryophyllales</taxon>
        <taxon>Cactineae</taxon>
        <taxon>Cactaceae</taxon>
        <taxon>Opuntioideae</taxon>
        <taxon>Opuntia</taxon>
    </lineage>
</organism>
<evidence type="ECO:0000313" key="1">
    <source>
        <dbReference type="EMBL" id="MBA4673050.1"/>
    </source>
</evidence>
<reference evidence="1" key="1">
    <citation type="journal article" date="2013" name="J. Plant Res.">
        <title>Effect of fungi and light on seed germination of three Opuntia species from semiarid lands of central Mexico.</title>
        <authorList>
            <person name="Delgado-Sanchez P."/>
            <person name="Jimenez-Bremont J.F."/>
            <person name="Guerrero-Gonzalez Mde L."/>
            <person name="Flores J."/>
        </authorList>
    </citation>
    <scope>NUCLEOTIDE SEQUENCE</scope>
    <source>
        <tissue evidence="1">Cladode</tissue>
    </source>
</reference>
<name>A0A7C9ARB2_OPUST</name>
<protein>
    <submittedName>
        <fullName evidence="1">Uncharacterized protein</fullName>
    </submittedName>
</protein>
<accession>A0A7C9ARB2</accession>
<sequence>MHLACISFPERSVPIRPQAGNTFVNVTAFGASPKACICLMSPIAANSWLFWAKLATMAFHVTTFLILILSNIPEASAEFPDFAYMSISEFNIKRSESSPFLILSP</sequence>
<proteinExistence type="predicted"/>
<dbReference type="AlphaFoldDB" id="A0A7C9ARB2"/>
<reference evidence="1" key="2">
    <citation type="submission" date="2020-07" db="EMBL/GenBank/DDBJ databases">
        <authorList>
            <person name="Vera ALvarez R."/>
            <person name="Arias-Moreno D.M."/>
            <person name="Jimenez-Jacinto V."/>
            <person name="Jimenez-Bremont J.F."/>
            <person name="Swaminathan K."/>
            <person name="Moose S.P."/>
            <person name="Guerrero-Gonzalez M.L."/>
            <person name="Marino-Ramirez L."/>
            <person name="Landsman D."/>
            <person name="Rodriguez-Kessler M."/>
            <person name="Delgado-Sanchez P."/>
        </authorList>
    </citation>
    <scope>NUCLEOTIDE SEQUENCE</scope>
    <source>
        <tissue evidence="1">Cladode</tissue>
    </source>
</reference>
<dbReference type="EMBL" id="GISG01257458">
    <property type="protein sequence ID" value="MBA4673050.1"/>
    <property type="molecule type" value="Transcribed_RNA"/>
</dbReference>